<dbReference type="PANTHER" id="PTHR36542:SF2">
    <property type="entry name" value="GIG2-LIKE PROTEIN DRED-RELATED"/>
    <property type="match status" value="1"/>
</dbReference>
<dbReference type="SUPFAM" id="SSF56399">
    <property type="entry name" value="ADP-ribosylation"/>
    <property type="match status" value="2"/>
</dbReference>
<dbReference type="PANTHER" id="PTHR36542">
    <property type="entry name" value="GIG2-LIKE PROTEIN DRED-RELATED"/>
    <property type="match status" value="1"/>
</dbReference>
<evidence type="ECO:0000313" key="3">
    <source>
        <dbReference type="EMBL" id="KAG9328769.1"/>
    </source>
</evidence>
<dbReference type="AlphaFoldDB" id="A0A8T2MK66"/>
<feature type="non-terminal residue" evidence="3">
    <location>
        <position position="265"/>
    </location>
</feature>
<reference evidence="3" key="1">
    <citation type="thesis" date="2021" institute="BYU ScholarsArchive" country="Provo, UT, USA">
        <title>Applications of and Algorithms for Genome Assembly and Genomic Analyses with an Emphasis on Marine Teleosts.</title>
        <authorList>
            <person name="Pickett B.D."/>
        </authorList>
    </citation>
    <scope>NUCLEOTIDE SEQUENCE</scope>
    <source>
        <strain evidence="3">HI-2016</strain>
    </source>
</reference>
<dbReference type="EMBL" id="JAFBMS010001846">
    <property type="protein sequence ID" value="KAG9328769.1"/>
    <property type="molecule type" value="Genomic_DNA"/>
</dbReference>
<keyword evidence="4" id="KW-1185">Reference proteome</keyword>
<name>A0A8T2MK66_9TELE</name>
<dbReference type="OrthoDB" id="9894570at2759"/>
<dbReference type="Proteomes" id="UP000824540">
    <property type="component" value="Unassembled WGS sequence"/>
</dbReference>
<accession>A0A8T2MK66</accession>
<dbReference type="Pfam" id="PF00644">
    <property type="entry name" value="PARP"/>
    <property type="match status" value="1"/>
</dbReference>
<organism evidence="3 4">
    <name type="scientific">Albula glossodonta</name>
    <name type="common">roundjaw bonefish</name>
    <dbReference type="NCBI Taxonomy" id="121402"/>
    <lineage>
        <taxon>Eukaryota</taxon>
        <taxon>Metazoa</taxon>
        <taxon>Chordata</taxon>
        <taxon>Craniata</taxon>
        <taxon>Vertebrata</taxon>
        <taxon>Euteleostomi</taxon>
        <taxon>Actinopterygii</taxon>
        <taxon>Neopterygii</taxon>
        <taxon>Teleostei</taxon>
        <taxon>Albuliformes</taxon>
        <taxon>Albulidae</taxon>
        <taxon>Albula</taxon>
    </lineage>
</organism>
<comment type="caution">
    <text evidence="3">The sequence shown here is derived from an EMBL/GenBank/DDBJ whole genome shotgun (WGS) entry which is preliminary data.</text>
</comment>
<gene>
    <name evidence="3" type="ORF">JZ751_010757</name>
</gene>
<feature type="domain" description="PARP catalytic" evidence="2">
    <location>
        <begin position="21"/>
        <end position="102"/>
    </location>
</feature>
<dbReference type="FunFam" id="3.90.175.10:FF:000001">
    <property type="entry name" value="Grass carp reovirus (GCRV)-induced gene 2e"/>
    <property type="match status" value="1"/>
</dbReference>
<protein>
    <recommendedName>
        <fullName evidence="2">PARP catalytic domain-containing protein</fullName>
    </recommendedName>
</protein>
<proteinExistence type="inferred from homology"/>
<evidence type="ECO:0000256" key="1">
    <source>
        <dbReference type="ARBA" id="ARBA00024347"/>
    </source>
</evidence>
<dbReference type="GO" id="GO:0005737">
    <property type="term" value="C:cytoplasm"/>
    <property type="evidence" value="ECO:0007669"/>
    <property type="project" value="TreeGrafter"/>
</dbReference>
<dbReference type="GO" id="GO:0003950">
    <property type="term" value="F:NAD+ poly-ADP-ribosyltransferase activity"/>
    <property type="evidence" value="ECO:0007669"/>
    <property type="project" value="InterPro"/>
</dbReference>
<dbReference type="Gene3D" id="3.90.175.10">
    <property type="entry name" value="Diphtheria Toxin, domain 1"/>
    <property type="match status" value="2"/>
</dbReference>
<sequence>KLSFNMVKKVALTLKSSSVPKHGKRYTMYHGTSKQAATLIKKNGFKQSTGGMLGPGVYVSRDGKKAAHYPLNVPKDQKVVLKLTVRVGKVKKIDRQGHPLQKTWHQHGYDTAWVPPNCGMKLRLNMGKPHAPTLKSNSVPKHGRKYTMYHGTSTQNAQLIKKNGFRPSANGMLGPGVYMSRNVTKARMFPMGVLPNQKVVLKLRVNVGKVKKIDKHGHPLQMTWHQHGYNTAWVPPNCGMVPTGMEEDCVWNPKRIKIVKTIKPK</sequence>
<dbReference type="InterPro" id="IPR012317">
    <property type="entry name" value="Poly(ADP-ribose)pol_cat_dom"/>
</dbReference>
<evidence type="ECO:0000259" key="2">
    <source>
        <dbReference type="Pfam" id="PF00644"/>
    </source>
</evidence>
<comment type="similarity">
    <text evidence="1">Belongs to the ARTD/PARP family.</text>
</comment>
<evidence type="ECO:0000313" key="4">
    <source>
        <dbReference type="Proteomes" id="UP000824540"/>
    </source>
</evidence>